<gene>
    <name evidence="1" type="ORF">LH440_16020</name>
</gene>
<evidence type="ECO:0000313" key="2">
    <source>
        <dbReference type="Proteomes" id="UP001200247"/>
    </source>
</evidence>
<dbReference type="RefSeq" id="WP_239894657.1">
    <property type="nucleotide sequence ID" value="NZ_JAJAXM010000055.1"/>
</dbReference>
<dbReference type="EMBL" id="JAJAXM010000055">
    <property type="protein sequence ID" value="MCG9027373.1"/>
    <property type="molecule type" value="Genomic_DNA"/>
</dbReference>
<name>A0ABD4SUS5_9NEIS</name>
<protein>
    <submittedName>
        <fullName evidence="1">AlpA family phage regulatory protein</fullName>
    </submittedName>
</protein>
<evidence type="ECO:0000313" key="1">
    <source>
        <dbReference type="EMBL" id="MCG9027373.1"/>
    </source>
</evidence>
<dbReference type="AlphaFoldDB" id="A0ABD4SUS5"/>
<organism evidence="1 2">
    <name type="scientific">Laribacter hongkongensis</name>
    <dbReference type="NCBI Taxonomy" id="168471"/>
    <lineage>
        <taxon>Bacteria</taxon>
        <taxon>Pseudomonadati</taxon>
        <taxon>Pseudomonadota</taxon>
        <taxon>Betaproteobacteria</taxon>
        <taxon>Neisseriales</taxon>
        <taxon>Aquaspirillaceae</taxon>
        <taxon>Laribacter</taxon>
    </lineage>
</organism>
<dbReference type="Proteomes" id="UP001200247">
    <property type="component" value="Unassembled WGS sequence"/>
</dbReference>
<dbReference type="InterPro" id="IPR010260">
    <property type="entry name" value="AlpA"/>
</dbReference>
<accession>A0ABD4SUS5</accession>
<reference evidence="1 2" key="1">
    <citation type="submission" date="2021-10" db="EMBL/GenBank/DDBJ databases">
        <title>Whole-genome sequencing analysis of Laribacter hongkongensis: virulence gene profiles, carbohydrate-active enzyme prediction, and antimicrobial resistance characterization.</title>
        <authorList>
            <person name="Yuan P."/>
            <person name="Zhan Y."/>
            <person name="Chen D."/>
        </authorList>
    </citation>
    <scope>NUCLEOTIDE SEQUENCE [LARGE SCALE GENOMIC DNA]</scope>
    <source>
        <strain evidence="1 2">W67</strain>
    </source>
</reference>
<comment type="caution">
    <text evidence="1">The sequence shown here is derived from an EMBL/GenBank/DDBJ whole genome shotgun (WGS) entry which is preliminary data.</text>
</comment>
<dbReference type="Pfam" id="PF05930">
    <property type="entry name" value="Phage_AlpA"/>
    <property type="match status" value="1"/>
</dbReference>
<sequence length="74" mass="8445">MEHVHHVLPATGYVRARQLLGNILPIGRTTLWRMVQSGRFPAPVRLGPNITAWRVEDVRDWMSRQQGEGSRDVA</sequence>
<proteinExistence type="predicted"/>
<dbReference type="Gene3D" id="1.10.238.160">
    <property type="match status" value="1"/>
</dbReference>